<evidence type="ECO:0000256" key="5">
    <source>
        <dbReference type="ARBA" id="ARBA00023136"/>
    </source>
</evidence>
<keyword evidence="2" id="KW-1003">Cell membrane</keyword>
<protein>
    <submittedName>
        <fullName evidence="7">Energy-coupling factor transport system permease protein</fullName>
    </submittedName>
</protein>
<proteinExistence type="predicted"/>
<dbReference type="InterPro" id="IPR051611">
    <property type="entry name" value="ECF_transporter_component"/>
</dbReference>
<keyword evidence="5 6" id="KW-0472">Membrane</keyword>
<name>A0A8J7KXZ8_9ACTN</name>
<gene>
    <name evidence="7" type="ORF">IW245_004751</name>
</gene>
<dbReference type="Pfam" id="PF02361">
    <property type="entry name" value="CbiQ"/>
    <property type="match status" value="1"/>
</dbReference>
<evidence type="ECO:0000256" key="2">
    <source>
        <dbReference type="ARBA" id="ARBA00022475"/>
    </source>
</evidence>
<evidence type="ECO:0000256" key="1">
    <source>
        <dbReference type="ARBA" id="ARBA00004141"/>
    </source>
</evidence>
<feature type="transmembrane region" description="Helical" evidence="6">
    <location>
        <begin position="60"/>
        <end position="79"/>
    </location>
</feature>
<dbReference type="GO" id="GO:0005886">
    <property type="term" value="C:plasma membrane"/>
    <property type="evidence" value="ECO:0007669"/>
    <property type="project" value="UniProtKB-ARBA"/>
</dbReference>
<comment type="caution">
    <text evidence="7">The sequence shown here is derived from an EMBL/GenBank/DDBJ whole genome shotgun (WGS) entry which is preliminary data.</text>
</comment>
<dbReference type="CDD" id="cd16914">
    <property type="entry name" value="EcfT"/>
    <property type="match status" value="1"/>
</dbReference>
<keyword evidence="3 6" id="KW-0812">Transmembrane</keyword>
<dbReference type="InterPro" id="IPR003339">
    <property type="entry name" value="ABC/ECF_trnsptr_transmembrane"/>
</dbReference>
<sequence>MARETALTRRSPVAKLGAATILSFALISTLDAVAPAIALAGTLAVVPLFGIPLSRLVVRCWPLLVSALGMVVATALFAAEPTGEHLFWAVTTGSVGNGFSLALRLLAVALPGVVAFATIDPTDLADALIQQVRLSPRYAIGTLAALRLLPLLADEWRLLVLARRARGVAARGPVSWARIAAGTAFALLVGAIRKGVRLAVAMDARGFASGRPRTNARVSTFTVADGLLVAGAVALAALALGVSLATGAFRPLL</sequence>
<dbReference type="Proteomes" id="UP000622552">
    <property type="component" value="Unassembled WGS sequence"/>
</dbReference>
<evidence type="ECO:0000256" key="6">
    <source>
        <dbReference type="SAM" id="Phobius"/>
    </source>
</evidence>
<feature type="transmembrane region" description="Helical" evidence="6">
    <location>
        <begin position="227"/>
        <end position="249"/>
    </location>
</feature>
<keyword evidence="8" id="KW-1185">Reference proteome</keyword>
<evidence type="ECO:0000313" key="8">
    <source>
        <dbReference type="Proteomes" id="UP000622552"/>
    </source>
</evidence>
<dbReference type="PANTHER" id="PTHR34857:SF2">
    <property type="entry name" value="SLL0384 PROTEIN"/>
    <property type="match status" value="1"/>
</dbReference>
<dbReference type="PANTHER" id="PTHR34857">
    <property type="entry name" value="SLL0384 PROTEIN"/>
    <property type="match status" value="1"/>
</dbReference>
<keyword evidence="4 6" id="KW-1133">Transmembrane helix</keyword>
<evidence type="ECO:0000256" key="3">
    <source>
        <dbReference type="ARBA" id="ARBA00022692"/>
    </source>
</evidence>
<reference evidence="7" key="1">
    <citation type="submission" date="2020-11" db="EMBL/GenBank/DDBJ databases">
        <title>Sequencing the genomes of 1000 actinobacteria strains.</title>
        <authorList>
            <person name="Klenk H.-P."/>
        </authorList>
    </citation>
    <scope>NUCLEOTIDE SEQUENCE</scope>
    <source>
        <strain evidence="7">DSM 45356</strain>
    </source>
</reference>
<comment type="subcellular location">
    <subcellularLocation>
        <location evidence="1">Membrane</location>
        <topology evidence="1">Multi-pass membrane protein</topology>
    </subcellularLocation>
</comment>
<accession>A0A8J7KXZ8</accession>
<feature type="transmembrane region" description="Helical" evidence="6">
    <location>
        <begin position="173"/>
        <end position="192"/>
    </location>
</feature>
<dbReference type="AlphaFoldDB" id="A0A8J7KXZ8"/>
<evidence type="ECO:0000313" key="7">
    <source>
        <dbReference type="EMBL" id="MBG6138557.1"/>
    </source>
</evidence>
<dbReference type="EMBL" id="JADOUF010000001">
    <property type="protein sequence ID" value="MBG6138557.1"/>
    <property type="molecule type" value="Genomic_DNA"/>
</dbReference>
<organism evidence="7 8">
    <name type="scientific">Longispora fulva</name>
    <dbReference type="NCBI Taxonomy" id="619741"/>
    <lineage>
        <taxon>Bacteria</taxon>
        <taxon>Bacillati</taxon>
        <taxon>Actinomycetota</taxon>
        <taxon>Actinomycetes</taxon>
        <taxon>Micromonosporales</taxon>
        <taxon>Micromonosporaceae</taxon>
        <taxon>Longispora</taxon>
    </lineage>
</organism>
<evidence type="ECO:0000256" key="4">
    <source>
        <dbReference type="ARBA" id="ARBA00022989"/>
    </source>
</evidence>